<feature type="transmembrane region" description="Helical" evidence="10">
    <location>
        <begin position="60"/>
        <end position="78"/>
    </location>
</feature>
<dbReference type="Proteomes" id="UP000738431">
    <property type="component" value="Chromosome"/>
</dbReference>
<feature type="transmembrane region" description="Helical" evidence="10">
    <location>
        <begin position="172"/>
        <end position="190"/>
    </location>
</feature>
<comment type="function">
    <text evidence="1">Required for nicotinamide riboside transport across the inner membrane.</text>
</comment>
<dbReference type="EMBL" id="CP139781">
    <property type="protein sequence ID" value="WRQ89705.1"/>
    <property type="molecule type" value="Genomic_DNA"/>
</dbReference>
<protein>
    <recommendedName>
        <fullName evidence="4">Nicotinamide riboside transporter PnuC</fullName>
    </recommendedName>
</protein>
<dbReference type="InterPro" id="IPR006419">
    <property type="entry name" value="NMN_transpt_PnuC"/>
</dbReference>
<evidence type="ECO:0000313" key="11">
    <source>
        <dbReference type="EMBL" id="WRQ89705.1"/>
    </source>
</evidence>
<evidence type="ECO:0000256" key="10">
    <source>
        <dbReference type="SAM" id="Phobius"/>
    </source>
</evidence>
<gene>
    <name evidence="11" type="primary">pnuC</name>
    <name evidence="11" type="ORF">K1X11_009825</name>
</gene>
<evidence type="ECO:0000256" key="7">
    <source>
        <dbReference type="ARBA" id="ARBA00022692"/>
    </source>
</evidence>
<keyword evidence="5" id="KW-0813">Transport</keyword>
<dbReference type="Pfam" id="PF04973">
    <property type="entry name" value="NMN_transporter"/>
    <property type="match status" value="1"/>
</dbReference>
<evidence type="ECO:0000256" key="1">
    <source>
        <dbReference type="ARBA" id="ARBA00002672"/>
    </source>
</evidence>
<organism evidence="11 12">
    <name type="scientific">Actomonas aquatica</name>
    <dbReference type="NCBI Taxonomy" id="2866162"/>
    <lineage>
        <taxon>Bacteria</taxon>
        <taxon>Pseudomonadati</taxon>
        <taxon>Verrucomicrobiota</taxon>
        <taxon>Opitutia</taxon>
        <taxon>Opitutales</taxon>
        <taxon>Opitutaceae</taxon>
        <taxon>Actomonas</taxon>
    </lineage>
</organism>
<accession>A0ABZ1CEB6</accession>
<comment type="similarity">
    <text evidence="3">Belongs to the nicotinamide ribonucleoside (NR) uptake permease (TC 4.B.1) family.</text>
</comment>
<proteinExistence type="inferred from homology"/>
<keyword evidence="12" id="KW-1185">Reference proteome</keyword>
<dbReference type="PANTHER" id="PTHR36122">
    <property type="entry name" value="NICOTINAMIDE RIBOSIDE TRANSPORTER PNUC"/>
    <property type="match status" value="1"/>
</dbReference>
<name>A0ABZ1CEB6_9BACT</name>
<keyword evidence="8 10" id="KW-1133">Transmembrane helix</keyword>
<comment type="subcellular location">
    <subcellularLocation>
        <location evidence="2">Cell membrane</location>
        <topology evidence="2">Multi-pass membrane protein</topology>
    </subcellularLocation>
</comment>
<evidence type="ECO:0000256" key="9">
    <source>
        <dbReference type="ARBA" id="ARBA00023136"/>
    </source>
</evidence>
<feature type="transmembrane region" description="Helical" evidence="10">
    <location>
        <begin position="98"/>
        <end position="116"/>
    </location>
</feature>
<evidence type="ECO:0000256" key="3">
    <source>
        <dbReference type="ARBA" id="ARBA00006669"/>
    </source>
</evidence>
<keyword evidence="9 10" id="KW-0472">Membrane</keyword>
<evidence type="ECO:0000256" key="5">
    <source>
        <dbReference type="ARBA" id="ARBA00022448"/>
    </source>
</evidence>
<evidence type="ECO:0000256" key="8">
    <source>
        <dbReference type="ARBA" id="ARBA00022989"/>
    </source>
</evidence>
<feature type="transmembrane region" description="Helical" evidence="10">
    <location>
        <begin position="34"/>
        <end position="54"/>
    </location>
</feature>
<sequence length="200" mass="22342">MSEILTGLRSGSPLDQMNLVLGIAGVALMIRRSLWAFPVGLVAVTVQGVLFWQATFYADAKLQGFFFVCLAYGWWHWVKHKGNAPELPITTLGWSARLAWLVGAVVVMLGWGWWQSGHTDAAMPYRDTFIASFSMAAQVLQVRKRLENWAGWVAVNAVAVATYWAAGLTYTSFLYLVFLIMGITGWLSWWRAMKTEEASA</sequence>
<evidence type="ECO:0000256" key="2">
    <source>
        <dbReference type="ARBA" id="ARBA00004651"/>
    </source>
</evidence>
<dbReference type="RefSeq" id="WP_221032165.1">
    <property type="nucleotide sequence ID" value="NZ_CP139781.1"/>
</dbReference>
<evidence type="ECO:0000313" key="12">
    <source>
        <dbReference type="Proteomes" id="UP000738431"/>
    </source>
</evidence>
<dbReference type="PANTHER" id="PTHR36122:SF2">
    <property type="entry name" value="NICOTINAMIDE RIBOSIDE TRANSPORTER PNUC"/>
    <property type="match status" value="1"/>
</dbReference>
<dbReference type="NCBIfam" id="TIGR01528">
    <property type="entry name" value="NMN_trans_PnuC"/>
    <property type="match status" value="1"/>
</dbReference>
<keyword evidence="6" id="KW-1003">Cell membrane</keyword>
<reference evidence="11 12" key="1">
    <citation type="submission" date="2023-12" db="EMBL/GenBank/DDBJ databases">
        <title>Description of an unclassified Opitutus bacterium of Verrucomicrobiota.</title>
        <authorList>
            <person name="Zhang D.-F."/>
        </authorList>
    </citation>
    <scope>NUCLEOTIDE SEQUENCE [LARGE SCALE GENOMIC DNA]</scope>
    <source>
        <strain evidence="11 12">WL0086</strain>
    </source>
</reference>
<evidence type="ECO:0000256" key="4">
    <source>
        <dbReference type="ARBA" id="ARBA00017522"/>
    </source>
</evidence>
<evidence type="ECO:0000256" key="6">
    <source>
        <dbReference type="ARBA" id="ARBA00022475"/>
    </source>
</evidence>
<keyword evidence="7 10" id="KW-0812">Transmembrane</keyword>